<dbReference type="InterPro" id="IPR044516">
    <property type="entry name" value="UXS-like"/>
</dbReference>
<evidence type="ECO:0000313" key="6">
    <source>
        <dbReference type="EMBL" id="BDR93245.1"/>
    </source>
</evidence>
<keyword evidence="4" id="KW-0456">Lyase</keyword>
<sequence length="293" mass="32431">MRILITGSSGFLGKNLVNCMRSRGHDARGLDVVKSETTDYIIDITKRDSVLDLSREGFNAIVHLAAFPNPRTFTNAGALRGLDVNVVGTINMLELAKSLNARFLLYSTSNVYGKPLKLPVTEDDPLRPFEGYGWSKVAAEAVSMSYHVVHRLPVTIFRLWKPYGPYDNGVVGIFIAKALKNEELLVNNGGVDTTDFLYVEDLCDATDMALRKNEAVGQAFNIGLGIETSILDLAKLIVKLTGSSSRITVQPQTAEPFRSYPDVSKAMRILGFKPRYDLASGLRVTIDWFRRNP</sequence>
<dbReference type="SUPFAM" id="SSF51735">
    <property type="entry name" value="NAD(P)-binding Rossmann-fold domains"/>
    <property type="match status" value="1"/>
</dbReference>
<evidence type="ECO:0000259" key="5">
    <source>
        <dbReference type="Pfam" id="PF01370"/>
    </source>
</evidence>
<dbReference type="Pfam" id="PF01370">
    <property type="entry name" value="Epimerase"/>
    <property type="match status" value="1"/>
</dbReference>
<organism evidence="6 7">
    <name type="scientific">Vulcanisaeta souniana JCM 11219</name>
    <dbReference type="NCBI Taxonomy" id="1293586"/>
    <lineage>
        <taxon>Archaea</taxon>
        <taxon>Thermoproteota</taxon>
        <taxon>Thermoprotei</taxon>
        <taxon>Thermoproteales</taxon>
        <taxon>Thermoproteaceae</taxon>
        <taxon>Vulcanisaeta</taxon>
    </lineage>
</organism>
<reference evidence="7" key="1">
    <citation type="submission" date="2022-09" db="EMBL/GenBank/DDBJ databases">
        <title>Complete genome sequence of Vulcanisaeta souniana.</title>
        <authorList>
            <person name="Kato S."/>
            <person name="Itoh T."/>
            <person name="Ohkuma M."/>
        </authorList>
    </citation>
    <scope>NUCLEOTIDE SEQUENCE [LARGE SCALE GENOMIC DNA]</scope>
    <source>
        <strain evidence="7">JCM 11219</strain>
    </source>
</reference>
<dbReference type="InterPro" id="IPR036291">
    <property type="entry name" value="NAD(P)-bd_dom_sf"/>
</dbReference>
<feature type="domain" description="NAD-dependent epimerase/dehydratase" evidence="5">
    <location>
        <begin position="3"/>
        <end position="223"/>
    </location>
</feature>
<evidence type="ECO:0000256" key="4">
    <source>
        <dbReference type="ARBA" id="ARBA00023239"/>
    </source>
</evidence>
<dbReference type="PANTHER" id="PTHR43078">
    <property type="entry name" value="UDP-GLUCURONIC ACID DECARBOXYLASE-RELATED"/>
    <property type="match status" value="1"/>
</dbReference>
<protein>
    <submittedName>
        <fullName evidence="6">NDP-sugar dehydratase or epimerase</fullName>
    </submittedName>
</protein>
<dbReference type="Gene3D" id="3.40.50.720">
    <property type="entry name" value="NAD(P)-binding Rossmann-like Domain"/>
    <property type="match status" value="1"/>
</dbReference>
<comment type="cofactor">
    <cofactor evidence="1">
        <name>NAD(+)</name>
        <dbReference type="ChEBI" id="CHEBI:57540"/>
    </cofactor>
</comment>
<evidence type="ECO:0000256" key="1">
    <source>
        <dbReference type="ARBA" id="ARBA00001911"/>
    </source>
</evidence>
<evidence type="ECO:0000256" key="2">
    <source>
        <dbReference type="ARBA" id="ARBA00022793"/>
    </source>
</evidence>
<gene>
    <name evidence="6" type="ORF">Vsou_23380</name>
</gene>
<keyword evidence="2" id="KW-0210">Decarboxylase</keyword>
<keyword evidence="7" id="KW-1185">Reference proteome</keyword>
<evidence type="ECO:0000256" key="3">
    <source>
        <dbReference type="ARBA" id="ARBA00023027"/>
    </source>
</evidence>
<dbReference type="GeneID" id="76207880"/>
<dbReference type="Proteomes" id="UP001060771">
    <property type="component" value="Chromosome"/>
</dbReference>
<keyword evidence="3" id="KW-0520">NAD</keyword>
<dbReference type="RefSeq" id="WP_188603336.1">
    <property type="nucleotide sequence ID" value="NZ_AP026830.1"/>
</dbReference>
<evidence type="ECO:0000313" key="7">
    <source>
        <dbReference type="Proteomes" id="UP001060771"/>
    </source>
</evidence>
<dbReference type="PANTHER" id="PTHR43078:SF6">
    <property type="entry name" value="UDP-GLUCURONIC ACID DECARBOXYLASE 1"/>
    <property type="match status" value="1"/>
</dbReference>
<name>A0ABN6STW7_9CREN</name>
<dbReference type="InterPro" id="IPR001509">
    <property type="entry name" value="Epimerase_deHydtase"/>
</dbReference>
<proteinExistence type="predicted"/>
<accession>A0ABN6STW7</accession>
<dbReference type="EMBL" id="AP026830">
    <property type="protein sequence ID" value="BDR93245.1"/>
    <property type="molecule type" value="Genomic_DNA"/>
</dbReference>